<gene>
    <name evidence="2" type="ORF">QJS10_CPA08g01078</name>
</gene>
<protein>
    <submittedName>
        <fullName evidence="2">Uncharacterized protein</fullName>
    </submittedName>
</protein>
<feature type="compositionally biased region" description="Basic and acidic residues" evidence="1">
    <location>
        <begin position="8"/>
        <end position="29"/>
    </location>
</feature>
<evidence type="ECO:0000313" key="3">
    <source>
        <dbReference type="Proteomes" id="UP001180020"/>
    </source>
</evidence>
<name>A0AAV9EBZ5_ACOCL</name>
<reference evidence="2" key="2">
    <citation type="submission" date="2023-06" db="EMBL/GenBank/DDBJ databases">
        <authorList>
            <person name="Ma L."/>
            <person name="Liu K.-W."/>
            <person name="Li Z."/>
            <person name="Hsiao Y.-Y."/>
            <person name="Qi Y."/>
            <person name="Fu T."/>
            <person name="Tang G."/>
            <person name="Zhang D."/>
            <person name="Sun W.-H."/>
            <person name="Liu D.-K."/>
            <person name="Li Y."/>
            <person name="Chen G.-Z."/>
            <person name="Liu X.-D."/>
            <person name="Liao X.-Y."/>
            <person name="Jiang Y.-T."/>
            <person name="Yu X."/>
            <person name="Hao Y."/>
            <person name="Huang J."/>
            <person name="Zhao X.-W."/>
            <person name="Ke S."/>
            <person name="Chen Y.-Y."/>
            <person name="Wu W.-L."/>
            <person name="Hsu J.-L."/>
            <person name="Lin Y.-F."/>
            <person name="Huang M.-D."/>
            <person name="Li C.-Y."/>
            <person name="Huang L."/>
            <person name="Wang Z.-W."/>
            <person name="Zhao X."/>
            <person name="Zhong W.-Y."/>
            <person name="Peng D.-H."/>
            <person name="Ahmad S."/>
            <person name="Lan S."/>
            <person name="Zhang J.-S."/>
            <person name="Tsai W.-C."/>
            <person name="Van De Peer Y."/>
            <person name="Liu Z.-J."/>
        </authorList>
    </citation>
    <scope>NUCLEOTIDE SEQUENCE</scope>
    <source>
        <strain evidence="2">CP</strain>
        <tissue evidence="2">Leaves</tissue>
    </source>
</reference>
<evidence type="ECO:0000256" key="1">
    <source>
        <dbReference type="SAM" id="MobiDB-lite"/>
    </source>
</evidence>
<dbReference type="AlphaFoldDB" id="A0AAV9EBZ5"/>
<dbReference type="EMBL" id="JAUJYO010000008">
    <property type="protein sequence ID" value="KAK1311021.1"/>
    <property type="molecule type" value="Genomic_DNA"/>
</dbReference>
<comment type="caution">
    <text evidence="2">The sequence shown here is derived from an EMBL/GenBank/DDBJ whole genome shotgun (WGS) entry which is preliminary data.</text>
</comment>
<keyword evidence="3" id="KW-1185">Reference proteome</keyword>
<organism evidence="2 3">
    <name type="scientific">Acorus calamus</name>
    <name type="common">Sweet flag</name>
    <dbReference type="NCBI Taxonomy" id="4465"/>
    <lineage>
        <taxon>Eukaryota</taxon>
        <taxon>Viridiplantae</taxon>
        <taxon>Streptophyta</taxon>
        <taxon>Embryophyta</taxon>
        <taxon>Tracheophyta</taxon>
        <taxon>Spermatophyta</taxon>
        <taxon>Magnoliopsida</taxon>
        <taxon>Liliopsida</taxon>
        <taxon>Acoraceae</taxon>
        <taxon>Acorus</taxon>
    </lineage>
</organism>
<feature type="region of interest" description="Disordered" evidence="1">
    <location>
        <begin position="1"/>
        <end position="29"/>
    </location>
</feature>
<reference evidence="2" key="1">
    <citation type="journal article" date="2023" name="Nat. Commun.">
        <title>Diploid and tetraploid genomes of Acorus and the evolution of monocots.</title>
        <authorList>
            <person name="Ma L."/>
            <person name="Liu K.W."/>
            <person name="Li Z."/>
            <person name="Hsiao Y.Y."/>
            <person name="Qi Y."/>
            <person name="Fu T."/>
            <person name="Tang G.D."/>
            <person name="Zhang D."/>
            <person name="Sun W.H."/>
            <person name="Liu D.K."/>
            <person name="Li Y."/>
            <person name="Chen G.Z."/>
            <person name="Liu X.D."/>
            <person name="Liao X.Y."/>
            <person name="Jiang Y.T."/>
            <person name="Yu X."/>
            <person name="Hao Y."/>
            <person name="Huang J."/>
            <person name="Zhao X.W."/>
            <person name="Ke S."/>
            <person name="Chen Y.Y."/>
            <person name="Wu W.L."/>
            <person name="Hsu J.L."/>
            <person name="Lin Y.F."/>
            <person name="Huang M.D."/>
            <person name="Li C.Y."/>
            <person name="Huang L."/>
            <person name="Wang Z.W."/>
            <person name="Zhao X."/>
            <person name="Zhong W.Y."/>
            <person name="Peng D.H."/>
            <person name="Ahmad S."/>
            <person name="Lan S."/>
            <person name="Zhang J.S."/>
            <person name="Tsai W.C."/>
            <person name="Van de Peer Y."/>
            <person name="Liu Z.J."/>
        </authorList>
    </citation>
    <scope>NUCLEOTIDE SEQUENCE</scope>
    <source>
        <strain evidence="2">CP</strain>
    </source>
</reference>
<accession>A0AAV9EBZ5</accession>
<sequence>MDDADDGPLDKPDDEHEQGHRRTDFGEADDVRENVCGAVVRSVRPRSRAVDHGSIASDGREIDSSVKKRVEELKRE</sequence>
<evidence type="ECO:0000313" key="2">
    <source>
        <dbReference type="EMBL" id="KAK1311021.1"/>
    </source>
</evidence>
<proteinExistence type="predicted"/>
<dbReference type="Proteomes" id="UP001180020">
    <property type="component" value="Unassembled WGS sequence"/>
</dbReference>